<proteinExistence type="predicted"/>
<keyword evidence="3" id="KW-1185">Reference proteome</keyword>
<feature type="compositionally biased region" description="Basic and acidic residues" evidence="1">
    <location>
        <begin position="1"/>
        <end position="20"/>
    </location>
</feature>
<feature type="compositionally biased region" description="Acidic residues" evidence="1">
    <location>
        <begin position="82"/>
        <end position="92"/>
    </location>
</feature>
<sequence>MLTPDRRVASREKTLREAQRTHNRPRTVSEVQKRVTRLLSREQRKRKRLAELGLDYQFTGYRRLCDTTATAKTSTHIIFADEGAEEEEDEGSEKELIIEGAESE</sequence>
<accession>A0AA35TVI7</accession>
<comment type="caution">
    <text evidence="2">The sequence shown here is derived from an EMBL/GenBank/DDBJ whole genome shotgun (WGS) entry which is preliminary data.</text>
</comment>
<organism evidence="2 3">
    <name type="scientific">Geodia barretti</name>
    <name type="common">Barrett's horny sponge</name>
    <dbReference type="NCBI Taxonomy" id="519541"/>
    <lineage>
        <taxon>Eukaryota</taxon>
        <taxon>Metazoa</taxon>
        <taxon>Porifera</taxon>
        <taxon>Demospongiae</taxon>
        <taxon>Heteroscleromorpha</taxon>
        <taxon>Tetractinellida</taxon>
        <taxon>Astrophorina</taxon>
        <taxon>Geodiidae</taxon>
        <taxon>Geodia</taxon>
    </lineage>
</organism>
<dbReference type="AlphaFoldDB" id="A0AA35TVI7"/>
<evidence type="ECO:0000313" key="2">
    <source>
        <dbReference type="EMBL" id="CAI8054678.1"/>
    </source>
</evidence>
<evidence type="ECO:0000313" key="3">
    <source>
        <dbReference type="Proteomes" id="UP001174909"/>
    </source>
</evidence>
<reference evidence="2" key="1">
    <citation type="submission" date="2023-03" db="EMBL/GenBank/DDBJ databases">
        <authorList>
            <person name="Steffen K."/>
            <person name="Cardenas P."/>
        </authorList>
    </citation>
    <scope>NUCLEOTIDE SEQUENCE</scope>
</reference>
<evidence type="ECO:0000256" key="1">
    <source>
        <dbReference type="SAM" id="MobiDB-lite"/>
    </source>
</evidence>
<name>A0AA35TVI7_GEOBA</name>
<feature type="region of interest" description="Disordered" evidence="1">
    <location>
        <begin position="81"/>
        <end position="104"/>
    </location>
</feature>
<feature type="region of interest" description="Disordered" evidence="1">
    <location>
        <begin position="1"/>
        <end position="34"/>
    </location>
</feature>
<dbReference type="Proteomes" id="UP001174909">
    <property type="component" value="Unassembled WGS sequence"/>
</dbReference>
<protein>
    <submittedName>
        <fullName evidence="2">Uncharacterized protein</fullName>
    </submittedName>
</protein>
<dbReference type="EMBL" id="CASHTH010004204">
    <property type="protein sequence ID" value="CAI8054678.1"/>
    <property type="molecule type" value="Genomic_DNA"/>
</dbReference>
<gene>
    <name evidence="2" type="ORF">GBAR_LOCUS29826</name>
</gene>